<comment type="similarity">
    <text evidence="2 15">Belongs to the phenylalanyl-tRNA synthetase beta subunit family. Type 1 subfamily.</text>
</comment>
<dbReference type="InterPro" id="IPR004532">
    <property type="entry name" value="Phe-tRNA-ligase_IIc_bsu_bact"/>
</dbReference>
<dbReference type="GO" id="GO:0000049">
    <property type="term" value="F:tRNA binding"/>
    <property type="evidence" value="ECO:0007669"/>
    <property type="project" value="UniProtKB-UniRule"/>
</dbReference>
<dbReference type="InterPro" id="IPR045864">
    <property type="entry name" value="aa-tRNA-synth_II/BPL/LPL"/>
</dbReference>
<comment type="subcellular location">
    <subcellularLocation>
        <location evidence="1 15">Cytoplasm</location>
    </subcellularLocation>
</comment>
<accession>A0A9X3JGC0</accession>
<dbReference type="SUPFAM" id="SSF55681">
    <property type="entry name" value="Class II aaRS and biotin synthetases"/>
    <property type="match status" value="1"/>
</dbReference>
<dbReference type="Pfam" id="PF03484">
    <property type="entry name" value="B5"/>
    <property type="match status" value="1"/>
</dbReference>
<comment type="subunit">
    <text evidence="3 15">Tetramer of two alpha and two beta subunits.</text>
</comment>
<evidence type="ECO:0000256" key="7">
    <source>
        <dbReference type="ARBA" id="ARBA00022723"/>
    </source>
</evidence>
<dbReference type="InterPro" id="IPR036690">
    <property type="entry name" value="Fdx_antiC-bd_sf"/>
</dbReference>
<keyword evidence="10 15" id="KW-0460">Magnesium</keyword>
<evidence type="ECO:0000256" key="16">
    <source>
        <dbReference type="PROSITE-ProRule" id="PRU00209"/>
    </source>
</evidence>
<dbReference type="Pfam" id="PF17759">
    <property type="entry name" value="tRNA_synthFbeta"/>
    <property type="match status" value="1"/>
</dbReference>
<dbReference type="InterPro" id="IPR033714">
    <property type="entry name" value="tRNA_bind_bactPheRS"/>
</dbReference>
<feature type="binding site" evidence="15">
    <location>
        <position position="473"/>
    </location>
    <ligand>
        <name>Mg(2+)</name>
        <dbReference type="ChEBI" id="CHEBI:18420"/>
        <note>shared with alpha subunit</note>
    </ligand>
</feature>
<comment type="caution">
    <text evidence="20">The sequence shown here is derived from an EMBL/GenBank/DDBJ whole genome shotgun (WGS) entry which is preliminary data.</text>
</comment>
<reference evidence="20" key="1">
    <citation type="submission" date="2022-12" db="EMBL/GenBank/DDBJ databases">
        <title>Description and comparative metabolic analysis of Aerococcus sp. nov., isolated from the feces of a pig.</title>
        <authorList>
            <person name="Chang Y.-H."/>
        </authorList>
    </citation>
    <scope>NUCLEOTIDE SEQUENCE</scope>
    <source>
        <strain evidence="20">YH-aer222</strain>
    </source>
</reference>
<evidence type="ECO:0000313" key="20">
    <source>
        <dbReference type="EMBL" id="MCZ0725369.1"/>
    </source>
</evidence>
<dbReference type="GO" id="GO:0016740">
    <property type="term" value="F:transferase activity"/>
    <property type="evidence" value="ECO:0007669"/>
    <property type="project" value="UniProtKB-ARBA"/>
</dbReference>
<dbReference type="FunFam" id="3.50.40.10:FF:000001">
    <property type="entry name" value="Phenylalanine--tRNA ligase beta subunit"/>
    <property type="match status" value="1"/>
</dbReference>
<organism evidence="20 21">
    <name type="scientific">Aerococcus kribbianus</name>
    <dbReference type="NCBI Taxonomy" id="2999064"/>
    <lineage>
        <taxon>Bacteria</taxon>
        <taxon>Bacillati</taxon>
        <taxon>Bacillota</taxon>
        <taxon>Bacilli</taxon>
        <taxon>Lactobacillales</taxon>
        <taxon>Aerococcaceae</taxon>
        <taxon>Aerococcus</taxon>
    </lineage>
</organism>
<dbReference type="InterPro" id="IPR005121">
    <property type="entry name" value="Fdx_antiC-bd"/>
</dbReference>
<dbReference type="Gene3D" id="3.50.40.10">
    <property type="entry name" value="Phenylalanyl-trna Synthetase, Chain B, domain 3"/>
    <property type="match status" value="1"/>
</dbReference>
<evidence type="ECO:0000256" key="8">
    <source>
        <dbReference type="ARBA" id="ARBA00022741"/>
    </source>
</evidence>
<dbReference type="InterPro" id="IPR012340">
    <property type="entry name" value="NA-bd_OB-fold"/>
</dbReference>
<feature type="domain" description="TRNA-binding" evidence="17">
    <location>
        <begin position="40"/>
        <end position="155"/>
    </location>
</feature>
<dbReference type="RefSeq" id="WP_268751690.1">
    <property type="nucleotide sequence ID" value="NZ_JAPRFQ010000001.1"/>
</dbReference>
<dbReference type="InterPro" id="IPR009061">
    <property type="entry name" value="DNA-bd_dom_put_sf"/>
</dbReference>
<dbReference type="SUPFAM" id="SSF54991">
    <property type="entry name" value="Anticodon-binding domain of PheRS"/>
    <property type="match status" value="1"/>
</dbReference>
<dbReference type="Gene3D" id="3.30.70.380">
    <property type="entry name" value="Ferrodoxin-fold anticodon-binding domain"/>
    <property type="match status" value="1"/>
</dbReference>
<dbReference type="InterPro" id="IPR041616">
    <property type="entry name" value="PheRS_beta_core"/>
</dbReference>
<dbReference type="CDD" id="cd00769">
    <property type="entry name" value="PheRS_beta_core"/>
    <property type="match status" value="1"/>
</dbReference>
<dbReference type="SMART" id="SM00873">
    <property type="entry name" value="B3_4"/>
    <property type="match status" value="1"/>
</dbReference>
<keyword evidence="4 15" id="KW-0963">Cytoplasm</keyword>
<keyword evidence="9 15" id="KW-0067">ATP-binding</keyword>
<dbReference type="CDD" id="cd02796">
    <property type="entry name" value="tRNA_bind_bactPheRS"/>
    <property type="match status" value="1"/>
</dbReference>
<evidence type="ECO:0000256" key="12">
    <source>
        <dbReference type="ARBA" id="ARBA00022917"/>
    </source>
</evidence>
<dbReference type="Gene3D" id="3.30.930.10">
    <property type="entry name" value="Bira Bifunctional Protein, Domain 2"/>
    <property type="match status" value="1"/>
</dbReference>
<dbReference type="Gene3D" id="3.30.56.10">
    <property type="match status" value="2"/>
</dbReference>
<evidence type="ECO:0000256" key="5">
    <source>
        <dbReference type="ARBA" id="ARBA00022555"/>
    </source>
</evidence>
<feature type="binding site" evidence="15">
    <location>
        <position position="472"/>
    </location>
    <ligand>
        <name>Mg(2+)</name>
        <dbReference type="ChEBI" id="CHEBI:18420"/>
        <note>shared with alpha subunit</note>
    </ligand>
</feature>
<comment type="cofactor">
    <cofactor evidence="15">
        <name>Mg(2+)</name>
        <dbReference type="ChEBI" id="CHEBI:18420"/>
    </cofactor>
    <text evidence="15">Binds 2 magnesium ions per tetramer.</text>
</comment>
<feature type="domain" description="FDX-ACB" evidence="18">
    <location>
        <begin position="716"/>
        <end position="809"/>
    </location>
</feature>
<dbReference type="Pfam" id="PF01588">
    <property type="entry name" value="tRNA_bind"/>
    <property type="match status" value="1"/>
</dbReference>
<protein>
    <recommendedName>
        <fullName evidence="15">Phenylalanine--tRNA ligase beta subunit</fullName>
        <ecNumber evidence="15">6.1.1.20</ecNumber>
    </recommendedName>
    <alternativeName>
        <fullName evidence="15">Phenylalanyl-tRNA synthetase beta subunit</fullName>
        <shortName evidence="15">PheRS</shortName>
    </alternativeName>
</protein>
<dbReference type="SMART" id="SM00896">
    <property type="entry name" value="FDX-ACB"/>
    <property type="match status" value="1"/>
</dbReference>
<dbReference type="PANTHER" id="PTHR10947:SF0">
    <property type="entry name" value="PHENYLALANINE--TRNA LIGASE BETA SUBUNIT"/>
    <property type="match status" value="1"/>
</dbReference>
<dbReference type="NCBIfam" id="TIGR00472">
    <property type="entry name" value="pheT_bact"/>
    <property type="match status" value="1"/>
</dbReference>
<keyword evidence="6 15" id="KW-0436">Ligase</keyword>
<evidence type="ECO:0000256" key="11">
    <source>
        <dbReference type="ARBA" id="ARBA00022884"/>
    </source>
</evidence>
<dbReference type="NCBIfam" id="NF045760">
    <property type="entry name" value="YtpR"/>
    <property type="match status" value="1"/>
</dbReference>
<evidence type="ECO:0000313" key="21">
    <source>
        <dbReference type="Proteomes" id="UP001146670"/>
    </source>
</evidence>
<feature type="binding site" evidence="15">
    <location>
        <position position="463"/>
    </location>
    <ligand>
        <name>Mg(2+)</name>
        <dbReference type="ChEBI" id="CHEBI:18420"/>
        <note>shared with alpha subunit</note>
    </ligand>
</feature>
<evidence type="ECO:0000256" key="3">
    <source>
        <dbReference type="ARBA" id="ARBA00011209"/>
    </source>
</evidence>
<proteinExistence type="inferred from homology"/>
<dbReference type="PROSITE" id="PS51447">
    <property type="entry name" value="FDX_ACB"/>
    <property type="match status" value="1"/>
</dbReference>
<dbReference type="InterPro" id="IPR005147">
    <property type="entry name" value="tRNA_synthase_B5-dom"/>
</dbReference>
<dbReference type="FunFam" id="3.30.56.10:FF:000002">
    <property type="entry name" value="Phenylalanine--tRNA ligase beta subunit"/>
    <property type="match status" value="1"/>
</dbReference>
<dbReference type="FunFam" id="3.30.70.380:FF:000001">
    <property type="entry name" value="Phenylalanine--tRNA ligase beta subunit"/>
    <property type="match status" value="1"/>
</dbReference>
<evidence type="ECO:0000259" key="18">
    <source>
        <dbReference type="PROSITE" id="PS51447"/>
    </source>
</evidence>
<name>A0A9X3JGC0_9LACT</name>
<evidence type="ECO:0000256" key="9">
    <source>
        <dbReference type="ARBA" id="ARBA00022840"/>
    </source>
</evidence>
<keyword evidence="12 15" id="KW-0648">Protein biosynthesis</keyword>
<dbReference type="FunFam" id="2.40.50.140:FF:000045">
    <property type="entry name" value="Phenylalanine--tRNA ligase beta subunit"/>
    <property type="match status" value="1"/>
</dbReference>
<dbReference type="PROSITE" id="PS51483">
    <property type="entry name" value="B5"/>
    <property type="match status" value="1"/>
</dbReference>
<dbReference type="PANTHER" id="PTHR10947">
    <property type="entry name" value="PHENYLALANYL-TRNA SYNTHETASE BETA CHAIN AND LEUCINE-RICH REPEAT-CONTAINING PROTEIN 47"/>
    <property type="match status" value="1"/>
</dbReference>
<dbReference type="SUPFAM" id="SSF46955">
    <property type="entry name" value="Putative DNA-binding domain"/>
    <property type="match status" value="1"/>
</dbReference>
<dbReference type="Pfam" id="PF03483">
    <property type="entry name" value="B3_4"/>
    <property type="match status" value="1"/>
</dbReference>
<dbReference type="GO" id="GO:0004826">
    <property type="term" value="F:phenylalanine-tRNA ligase activity"/>
    <property type="evidence" value="ECO:0007669"/>
    <property type="project" value="UniProtKB-UniRule"/>
</dbReference>
<evidence type="ECO:0000256" key="13">
    <source>
        <dbReference type="ARBA" id="ARBA00023146"/>
    </source>
</evidence>
<keyword evidence="8 15" id="KW-0547">Nucleotide-binding</keyword>
<evidence type="ECO:0000256" key="4">
    <source>
        <dbReference type="ARBA" id="ARBA00022490"/>
    </source>
</evidence>
<sequence length="809" mass="89772">MKISQQWIDELVPVGDISADELAEKMSRTGIEVDGVENIGAGLKKIVVGHVESVDQHPDADKLHVCQIDVGLGEPYQIVCGAPNIAIGQKVIVALPGSRIKDNVKIKKGKLRGVESKGMVCSLGELGFSENVVPKAYADGIYVLPQDAPVGDSVIDYLALDDPIIELDITPNRADALSMRGTAYELAAVYDKQVSMDHVPTNDFADSDLGDALRLSIESTNQVPAYYAYLVENVQVKESPLWMQVRLMKAGIRPLNNIVDITNYVLLEYGQPLHAFDYDKLANKAIHTRMAKDGEILKTLDEVERKLSSDDIVITDGENPVALAGVMGGFDTEISNDSHNVLIEAACFNPSNIRKTARKFGLRSESSLRNERGINQATIAEAGAYAAQLMAEYAGGQVNPGRASEDHLDLTPITVTASLDYINGQLGTHLTFSEIEQVFAQLDFPMTGNAEQFVVEVPSRRWDISIPADLVEEVARIYGYDKIPASLPAVKANHIGLTPWQSFKRQNNRQMQALGFDQVIAYSLTSADKKDHLPSGDRQAVELDFPMSDDRRYMRTNLAQALLDVAQYNTARQNKNVAIYEVSRVFSWRQDSELPEDETHLAAVWTGNKADKTWDSPAQSLDFYDMKAVLTTILDKSNRKATYFFRAKEDLKDMHPGQTAEVWAHQDNQDFYLGYLGKLHPSTADDYDLKDTFLFEISLETLFGLEEKVVTQSPLPKYPGSSRDIAMVVAEEVTHADIIATIEEASQDHLHAIYLFDLYRGENIGSGKKSMAYRLDYLDPEATLTDDRLAEDVDKVTQALENQLNAEIR</sequence>
<dbReference type="EC" id="6.1.1.20" evidence="15"/>
<dbReference type="PROSITE" id="PS50886">
    <property type="entry name" value="TRBD"/>
    <property type="match status" value="1"/>
</dbReference>
<evidence type="ECO:0000259" key="17">
    <source>
        <dbReference type="PROSITE" id="PS50886"/>
    </source>
</evidence>
<dbReference type="GO" id="GO:0000287">
    <property type="term" value="F:magnesium ion binding"/>
    <property type="evidence" value="ECO:0007669"/>
    <property type="project" value="UniProtKB-UniRule"/>
</dbReference>
<dbReference type="AlphaFoldDB" id="A0A9X3JGC0"/>
<dbReference type="GO" id="GO:0140096">
    <property type="term" value="F:catalytic activity, acting on a protein"/>
    <property type="evidence" value="ECO:0007669"/>
    <property type="project" value="UniProtKB-ARBA"/>
</dbReference>
<evidence type="ECO:0000256" key="2">
    <source>
        <dbReference type="ARBA" id="ARBA00008653"/>
    </source>
</evidence>
<dbReference type="HAMAP" id="MF_00283">
    <property type="entry name" value="Phe_tRNA_synth_beta1"/>
    <property type="match status" value="1"/>
</dbReference>
<evidence type="ECO:0000256" key="14">
    <source>
        <dbReference type="ARBA" id="ARBA00049255"/>
    </source>
</evidence>
<evidence type="ECO:0000259" key="19">
    <source>
        <dbReference type="PROSITE" id="PS51483"/>
    </source>
</evidence>
<dbReference type="InterPro" id="IPR002547">
    <property type="entry name" value="tRNA-bd_dom"/>
</dbReference>
<comment type="catalytic activity">
    <reaction evidence="14 15">
        <text>tRNA(Phe) + L-phenylalanine + ATP = L-phenylalanyl-tRNA(Phe) + AMP + diphosphate + H(+)</text>
        <dbReference type="Rhea" id="RHEA:19413"/>
        <dbReference type="Rhea" id="RHEA-COMP:9668"/>
        <dbReference type="Rhea" id="RHEA-COMP:9699"/>
        <dbReference type="ChEBI" id="CHEBI:15378"/>
        <dbReference type="ChEBI" id="CHEBI:30616"/>
        <dbReference type="ChEBI" id="CHEBI:33019"/>
        <dbReference type="ChEBI" id="CHEBI:58095"/>
        <dbReference type="ChEBI" id="CHEBI:78442"/>
        <dbReference type="ChEBI" id="CHEBI:78531"/>
        <dbReference type="ChEBI" id="CHEBI:456215"/>
        <dbReference type="EC" id="6.1.1.20"/>
    </reaction>
</comment>
<keyword evidence="5 16" id="KW-0820">tRNA-binding</keyword>
<feature type="binding site" evidence="15">
    <location>
        <position position="469"/>
    </location>
    <ligand>
        <name>Mg(2+)</name>
        <dbReference type="ChEBI" id="CHEBI:18420"/>
        <note>shared with alpha subunit</note>
    </ligand>
</feature>
<dbReference type="InterPro" id="IPR045060">
    <property type="entry name" value="Phe-tRNA-ligase_IIc_bsu"/>
</dbReference>
<dbReference type="GO" id="GO:0009328">
    <property type="term" value="C:phenylalanine-tRNA ligase complex"/>
    <property type="evidence" value="ECO:0007669"/>
    <property type="project" value="TreeGrafter"/>
</dbReference>
<dbReference type="GO" id="GO:0005524">
    <property type="term" value="F:ATP binding"/>
    <property type="evidence" value="ECO:0007669"/>
    <property type="project" value="UniProtKB-UniRule"/>
</dbReference>
<evidence type="ECO:0000256" key="1">
    <source>
        <dbReference type="ARBA" id="ARBA00004496"/>
    </source>
</evidence>
<dbReference type="GO" id="GO:0006432">
    <property type="term" value="P:phenylalanyl-tRNA aminoacylation"/>
    <property type="evidence" value="ECO:0007669"/>
    <property type="project" value="UniProtKB-UniRule"/>
</dbReference>
<keyword evidence="11 16" id="KW-0694">RNA-binding</keyword>
<dbReference type="SUPFAM" id="SSF50249">
    <property type="entry name" value="Nucleic acid-binding proteins"/>
    <property type="match status" value="1"/>
</dbReference>
<dbReference type="InterPro" id="IPR005146">
    <property type="entry name" value="B3/B4_tRNA-bd"/>
</dbReference>
<dbReference type="SUPFAM" id="SSF56037">
    <property type="entry name" value="PheT/TilS domain"/>
    <property type="match status" value="1"/>
</dbReference>
<dbReference type="Proteomes" id="UP001146670">
    <property type="component" value="Unassembled WGS sequence"/>
</dbReference>
<keyword evidence="7 15" id="KW-0479">Metal-binding</keyword>
<dbReference type="EMBL" id="JAPRFR010000001">
    <property type="protein sequence ID" value="MCZ0725369.1"/>
    <property type="molecule type" value="Genomic_DNA"/>
</dbReference>
<dbReference type="InterPro" id="IPR020825">
    <property type="entry name" value="Phe-tRNA_synthase-like_B3/B4"/>
</dbReference>
<evidence type="ECO:0000256" key="10">
    <source>
        <dbReference type="ARBA" id="ARBA00022842"/>
    </source>
</evidence>
<gene>
    <name evidence="15 20" type="primary">pheT</name>
    <name evidence="20" type="ORF">OW157_02160</name>
</gene>
<keyword evidence="13 15" id="KW-0030">Aminoacyl-tRNA synthetase</keyword>
<dbReference type="SMART" id="SM00874">
    <property type="entry name" value="B5"/>
    <property type="match status" value="1"/>
</dbReference>
<keyword evidence="21" id="KW-1185">Reference proteome</keyword>
<evidence type="ECO:0000256" key="6">
    <source>
        <dbReference type="ARBA" id="ARBA00022598"/>
    </source>
</evidence>
<feature type="domain" description="B5" evidence="19">
    <location>
        <begin position="410"/>
        <end position="485"/>
    </location>
</feature>
<dbReference type="Gene3D" id="2.40.50.140">
    <property type="entry name" value="Nucleic acid-binding proteins"/>
    <property type="match status" value="1"/>
</dbReference>
<dbReference type="Pfam" id="PF03147">
    <property type="entry name" value="FDX-ACB"/>
    <property type="match status" value="1"/>
</dbReference>
<evidence type="ECO:0000256" key="15">
    <source>
        <dbReference type="HAMAP-Rule" id="MF_00283"/>
    </source>
</evidence>